<evidence type="ECO:0000313" key="2">
    <source>
        <dbReference type="EMBL" id="QHT92169.1"/>
    </source>
</evidence>
<protein>
    <submittedName>
        <fullName evidence="2">Uncharacterized protein</fullName>
    </submittedName>
</protein>
<evidence type="ECO:0000256" key="1">
    <source>
        <dbReference type="SAM" id="MobiDB-lite"/>
    </source>
</evidence>
<dbReference type="EMBL" id="MN740182">
    <property type="protein sequence ID" value="QHT92169.1"/>
    <property type="molecule type" value="Genomic_DNA"/>
</dbReference>
<name>A0A6C0IH91_9ZZZZ</name>
<sequence>MAGKQTKKVFRARKRFTRRVTRGGVHVHPHSPRHMPAAEDIELPLGPPRLIRQHAMIHPPPQVPHTRKRSRSLSPRTNTPLKKRPHH</sequence>
<feature type="region of interest" description="Disordered" evidence="1">
    <location>
        <begin position="56"/>
        <end position="87"/>
    </location>
</feature>
<accession>A0A6C0IH91</accession>
<organism evidence="2">
    <name type="scientific">viral metagenome</name>
    <dbReference type="NCBI Taxonomy" id="1070528"/>
    <lineage>
        <taxon>unclassified sequences</taxon>
        <taxon>metagenomes</taxon>
        <taxon>organismal metagenomes</taxon>
    </lineage>
</organism>
<dbReference type="AlphaFoldDB" id="A0A6C0IH91"/>
<proteinExistence type="predicted"/>
<reference evidence="2" key="1">
    <citation type="journal article" date="2020" name="Nature">
        <title>Giant virus diversity and host interactions through global metagenomics.</title>
        <authorList>
            <person name="Schulz F."/>
            <person name="Roux S."/>
            <person name="Paez-Espino D."/>
            <person name="Jungbluth S."/>
            <person name="Walsh D.A."/>
            <person name="Denef V.J."/>
            <person name="McMahon K.D."/>
            <person name="Konstantinidis K.T."/>
            <person name="Eloe-Fadrosh E.A."/>
            <person name="Kyrpides N.C."/>
            <person name="Woyke T."/>
        </authorList>
    </citation>
    <scope>NUCLEOTIDE SEQUENCE</scope>
    <source>
        <strain evidence="2">GVMAG-M-3300023184-88</strain>
    </source>
</reference>